<name>A0A391NY24_9FIRM</name>
<dbReference type="EMBL" id="BHGK01000001">
    <property type="protein sequence ID" value="GCA66384.1"/>
    <property type="molecule type" value="Genomic_DNA"/>
</dbReference>
<dbReference type="GO" id="GO:0030288">
    <property type="term" value="C:outer membrane-bounded periplasmic space"/>
    <property type="evidence" value="ECO:0007669"/>
    <property type="project" value="TreeGrafter"/>
</dbReference>
<evidence type="ECO:0000256" key="1">
    <source>
        <dbReference type="ARBA" id="ARBA00022729"/>
    </source>
</evidence>
<feature type="signal peptide" evidence="2">
    <location>
        <begin position="1"/>
        <end position="29"/>
    </location>
</feature>
<dbReference type="PRINTS" id="PR00909">
    <property type="entry name" value="SPERMDNBNDNG"/>
</dbReference>
<dbReference type="GO" id="GO:0015846">
    <property type="term" value="P:polyamine transport"/>
    <property type="evidence" value="ECO:0007669"/>
    <property type="project" value="InterPro"/>
</dbReference>
<sequence>MKKKRITAILAAATLVLGLTACGSGNKSADNTSAKKDEEVTIGVYSGDWKTQIDEAALQDFEKETGIKVNIVEGADAEWVSKVEAADGKNVPYDILVLMPNSIRELNEKGLLENLDSDKVSNIADLYPSLLKEFENEDGTYHAVPFAIGQLGLMYRADLVDTAPTSWSDLWNEEYKGHVAISPLTYTAGLQFFSGLLQTRSEDEVFADLAKLKDSVSSLPDSAGAVQTLIERGDAWVIPYWDGRAYSLKEQGLDVGFAYPTDGAVCAASNWVVLKNAPHLDNAYELLNKILSPESCKSFSEASYYGTANQKTEYSDDFLSKVQVGEEFYESLVWVDYDQVDQKLNDWVQKWQEALN</sequence>
<dbReference type="InterPro" id="IPR001188">
    <property type="entry name" value="Sperm_putr-bd"/>
</dbReference>
<dbReference type="GO" id="GO:0019808">
    <property type="term" value="F:polyamine binding"/>
    <property type="evidence" value="ECO:0007669"/>
    <property type="project" value="InterPro"/>
</dbReference>
<evidence type="ECO:0000313" key="4">
    <source>
        <dbReference type="Proteomes" id="UP000265643"/>
    </source>
</evidence>
<feature type="chain" id="PRO_5017294219" evidence="2">
    <location>
        <begin position="30"/>
        <end position="356"/>
    </location>
</feature>
<dbReference type="Proteomes" id="UP000265643">
    <property type="component" value="Unassembled WGS sequence"/>
</dbReference>
<comment type="caution">
    <text evidence="3">The sequence shown here is derived from an EMBL/GenBank/DDBJ whole genome shotgun (WGS) entry which is preliminary data.</text>
</comment>
<dbReference type="PROSITE" id="PS51257">
    <property type="entry name" value="PROKAR_LIPOPROTEIN"/>
    <property type="match status" value="1"/>
</dbReference>
<evidence type="ECO:0000256" key="2">
    <source>
        <dbReference type="SAM" id="SignalP"/>
    </source>
</evidence>
<dbReference type="GO" id="GO:0015888">
    <property type="term" value="P:thiamine transport"/>
    <property type="evidence" value="ECO:0007669"/>
    <property type="project" value="TreeGrafter"/>
</dbReference>
<dbReference type="SUPFAM" id="SSF53850">
    <property type="entry name" value="Periplasmic binding protein-like II"/>
    <property type="match status" value="1"/>
</dbReference>
<dbReference type="RefSeq" id="WP_117602756.1">
    <property type="nucleotide sequence ID" value="NZ_BHGK01000001.1"/>
</dbReference>
<dbReference type="Pfam" id="PF13416">
    <property type="entry name" value="SBP_bac_8"/>
    <property type="match status" value="1"/>
</dbReference>
<accession>A0A391NY24</accession>
<gene>
    <name evidence="3" type="ORF">KGMB01110_08200</name>
</gene>
<proteinExistence type="predicted"/>
<keyword evidence="1 2" id="KW-0732">Signal</keyword>
<dbReference type="AlphaFoldDB" id="A0A391NY24"/>
<protein>
    <submittedName>
        <fullName evidence="3">Spermidine/putrescine ABC transporter substrate-binding protein</fullName>
    </submittedName>
</protein>
<keyword evidence="4" id="KW-1185">Reference proteome</keyword>
<dbReference type="InterPro" id="IPR006059">
    <property type="entry name" value="SBP"/>
</dbReference>
<dbReference type="Gene3D" id="3.40.190.10">
    <property type="entry name" value="Periplasmic binding protein-like II"/>
    <property type="match status" value="2"/>
</dbReference>
<reference evidence="4" key="1">
    <citation type="submission" date="2018-09" db="EMBL/GenBank/DDBJ databases">
        <title>Draft Genome Sequence of Mediterraneibacter sp. KCTC 15684.</title>
        <authorList>
            <person name="Kim J.S."/>
            <person name="Han K.I."/>
            <person name="Suh M.K."/>
            <person name="Lee K.C."/>
            <person name="Eom M.K."/>
            <person name="Lee J.H."/>
            <person name="Park S.H."/>
            <person name="Kang S.W."/>
            <person name="Park J.E."/>
            <person name="Oh B.S."/>
            <person name="Yu S.Y."/>
            <person name="Choi S.H."/>
            <person name="Lee D.H."/>
            <person name="Yoon H."/>
            <person name="Kim B."/>
            <person name="Yang S.J."/>
            <person name="Lee J.S."/>
        </authorList>
    </citation>
    <scope>NUCLEOTIDE SEQUENCE [LARGE SCALE GENOMIC DNA]</scope>
    <source>
        <strain evidence="4">KCTC 15684</strain>
    </source>
</reference>
<dbReference type="GO" id="GO:0030976">
    <property type="term" value="F:thiamine pyrophosphate binding"/>
    <property type="evidence" value="ECO:0007669"/>
    <property type="project" value="TreeGrafter"/>
</dbReference>
<dbReference type="GO" id="GO:0030975">
    <property type="term" value="F:thiamine binding"/>
    <property type="evidence" value="ECO:0007669"/>
    <property type="project" value="TreeGrafter"/>
</dbReference>
<evidence type="ECO:0000313" key="3">
    <source>
        <dbReference type="EMBL" id="GCA66384.1"/>
    </source>
</evidence>
<organism evidence="3 4">
    <name type="scientific">Mediterraneibacter butyricigenes</name>
    <dbReference type="NCBI Taxonomy" id="2316025"/>
    <lineage>
        <taxon>Bacteria</taxon>
        <taxon>Bacillati</taxon>
        <taxon>Bacillota</taxon>
        <taxon>Clostridia</taxon>
        <taxon>Lachnospirales</taxon>
        <taxon>Lachnospiraceae</taxon>
        <taxon>Mediterraneibacter</taxon>
    </lineage>
</organism>
<dbReference type="PANTHER" id="PTHR30006">
    <property type="entry name" value="THIAMINE-BINDING PERIPLASMIC PROTEIN-RELATED"/>
    <property type="match status" value="1"/>
</dbReference>
<dbReference type="PANTHER" id="PTHR30006:SF2">
    <property type="entry name" value="ABC TRANSPORTER SUBSTRATE-BINDING PROTEIN"/>
    <property type="match status" value="1"/>
</dbReference>